<evidence type="ECO:0000259" key="2">
    <source>
        <dbReference type="SMART" id="SM00976"/>
    </source>
</evidence>
<feature type="region of interest" description="Disordered" evidence="1">
    <location>
        <begin position="1"/>
        <end position="170"/>
    </location>
</feature>
<feature type="region of interest" description="Disordered" evidence="1">
    <location>
        <begin position="192"/>
        <end position="779"/>
    </location>
</feature>
<feature type="compositionally biased region" description="Polar residues" evidence="1">
    <location>
        <begin position="623"/>
        <end position="665"/>
    </location>
</feature>
<accession>A0A0F4YEH4</accession>
<comment type="caution">
    <text evidence="3">The sequence shown here is derived from an EMBL/GenBank/DDBJ whole genome shotgun (WGS) entry which is preliminary data.</text>
</comment>
<feature type="compositionally biased region" description="Acidic residues" evidence="1">
    <location>
        <begin position="354"/>
        <end position="396"/>
    </location>
</feature>
<dbReference type="GO" id="GO:0000723">
    <property type="term" value="P:telomere maintenance"/>
    <property type="evidence" value="ECO:0007669"/>
    <property type="project" value="InterPro"/>
</dbReference>
<evidence type="ECO:0000256" key="1">
    <source>
        <dbReference type="SAM" id="MobiDB-lite"/>
    </source>
</evidence>
<feature type="compositionally biased region" description="Acidic residues" evidence="1">
    <location>
        <begin position="507"/>
        <end position="516"/>
    </location>
</feature>
<feature type="compositionally biased region" description="Basic and acidic residues" evidence="1">
    <location>
        <begin position="755"/>
        <end position="767"/>
    </location>
</feature>
<feature type="compositionally biased region" description="Basic and acidic residues" evidence="1">
    <location>
        <begin position="214"/>
        <end position="223"/>
    </location>
</feature>
<dbReference type="Pfam" id="PF02765">
    <property type="entry name" value="POT1"/>
    <property type="match status" value="1"/>
</dbReference>
<dbReference type="RefSeq" id="XP_013323201.1">
    <property type="nucleotide sequence ID" value="XM_013467747.1"/>
</dbReference>
<name>A0A0F4YEH4_RASE3</name>
<feature type="compositionally biased region" description="Acidic residues" evidence="1">
    <location>
        <begin position="465"/>
        <end position="488"/>
    </location>
</feature>
<organism evidence="3 4">
    <name type="scientific">Rasamsonia emersonii (strain ATCC 16479 / CBS 393.64 / IMI 116815)</name>
    <dbReference type="NCBI Taxonomy" id="1408163"/>
    <lineage>
        <taxon>Eukaryota</taxon>
        <taxon>Fungi</taxon>
        <taxon>Dikarya</taxon>
        <taxon>Ascomycota</taxon>
        <taxon>Pezizomycotina</taxon>
        <taxon>Eurotiomycetes</taxon>
        <taxon>Eurotiomycetidae</taxon>
        <taxon>Eurotiales</taxon>
        <taxon>Trichocomaceae</taxon>
        <taxon>Rasamsonia</taxon>
    </lineage>
</organism>
<dbReference type="Proteomes" id="UP000053958">
    <property type="component" value="Unassembled WGS sequence"/>
</dbReference>
<feature type="compositionally biased region" description="Basic residues" evidence="1">
    <location>
        <begin position="971"/>
        <end position="982"/>
    </location>
</feature>
<evidence type="ECO:0000313" key="4">
    <source>
        <dbReference type="Proteomes" id="UP000053958"/>
    </source>
</evidence>
<feature type="compositionally biased region" description="Polar residues" evidence="1">
    <location>
        <begin position="192"/>
        <end position="213"/>
    </location>
</feature>
<feature type="compositionally biased region" description="Basic and acidic residues" evidence="1">
    <location>
        <begin position="73"/>
        <end position="86"/>
    </location>
</feature>
<reference evidence="3 4" key="1">
    <citation type="submission" date="2015-04" db="EMBL/GenBank/DDBJ databases">
        <authorList>
            <person name="Heijne W.H."/>
            <person name="Fedorova N.D."/>
            <person name="Nierman W.C."/>
            <person name="Vollebregt A.W."/>
            <person name="Zhao Z."/>
            <person name="Wu L."/>
            <person name="Kumar M."/>
            <person name="Stam H."/>
            <person name="van den Berg M.A."/>
            <person name="Pel H.J."/>
        </authorList>
    </citation>
    <scope>NUCLEOTIDE SEQUENCE [LARGE SCALE GENOMIC DNA]</scope>
    <source>
        <strain evidence="3 4">CBS 393.64</strain>
    </source>
</reference>
<feature type="compositionally biased region" description="Basic and acidic residues" evidence="1">
    <location>
        <begin position="983"/>
        <end position="1010"/>
    </location>
</feature>
<feature type="compositionally biased region" description="Basic and acidic residues" evidence="1">
    <location>
        <begin position="138"/>
        <end position="161"/>
    </location>
</feature>
<feature type="compositionally biased region" description="Acidic residues" evidence="1">
    <location>
        <begin position="329"/>
        <end position="338"/>
    </location>
</feature>
<dbReference type="GO" id="GO:0003677">
    <property type="term" value="F:DNA binding"/>
    <property type="evidence" value="ECO:0007669"/>
    <property type="project" value="InterPro"/>
</dbReference>
<feature type="compositionally biased region" description="Low complexity" evidence="1">
    <location>
        <begin position="399"/>
        <end position="409"/>
    </location>
</feature>
<feature type="compositionally biased region" description="Acidic residues" evidence="1">
    <location>
        <begin position="236"/>
        <end position="293"/>
    </location>
</feature>
<gene>
    <name evidence="3" type="ORF">T310_9856</name>
</gene>
<sequence length="1021" mass="112600">MTEDERITGAATAEKEPVALISIDENVQADVSDNLPAESVGDAKSPHPVEQAAPNAPQPEHPPSVPIQVISSLEDHSEYSADRGDRLPTPSPIVSTSTSAVGHSLGPSSAQQDHPNALVPEDTSNDLQATEMAVAPEVEEHPPNEDDHSKNVEMSDNRAEEMAVDVQQAVPPESQFEFVSQVSGFTAMNVDRSSVSQTVPSQGDSETNFTTVRSNEDQTKLTDVEVVQPDTTSISGDEDQEERDEVEVEEQREADDEDEEEEEGEEEEEELEELEDDEHEVGDEADAEQEEAMDEKHQENEVISIVSDETSEANDAETSAINVEKQAELDEESDEDDRSDQLGNVPRETYDVTDASEYDEDEDDEHEEQYDEDVSEDEYESEEDVSEAESDQEDEGDVVRPQQQQQPQRTVHPEVIVIDSDSDEEPAPPPAQARQDVQPNQPSEDIRLSSPRAMQQESDYRSTEESDSEDEEVAESEAEQELSDDYGQQEETVTSEVDASSDAEPRSDEEEDELVEESMPVTDDHVSQDGDNYIPPENEDGKSQAQAVATESLEAAIHPELLGTQSSFGVNERLSGPEQTRDEQRPPEASQDVFHDTNQAPSDEEAMSTYQATEDSKDKTHSVSHLESGQQLISPEPTQLDQVNRTSTHQTASGTWIPTPQATQDAETHPRSQEPLAGPSSHAEHAPDKIEPLERHTTASPSRPRWTDGPSYSPSPQQRAEDIHTHPAGNREDGNIGDVDAAQDNVDEAVQVDEDSTRESVDTERASPEALKGLPQPNRRATGLRSRVSYFAPLATLVDWFNSMTDTISVAVEVSPVARATSGPRDYYLTLRLTDPSMAGTTLPAQIFRTNKTALPAVSEGDVILLRNFKVQSFNHSMMLLSTDSSAWAVFHGDAEEPRVTGPPVEYGPEERTYVADLQNWYCKDGAAMVADYMLQSSIDRGIMEESSSSVAPSEVGSIDSSLRGSSSVQRSRRGKRYHRRITIHELRDGRKYPEVGSPSDRDSIHELRDGTVYAHSFETD</sequence>
<dbReference type="GeneID" id="25321778"/>
<dbReference type="InterPro" id="IPR012340">
    <property type="entry name" value="NA-bd_OB-fold"/>
</dbReference>
<feature type="compositionally biased region" description="Pro residues" evidence="1">
    <location>
        <begin position="56"/>
        <end position="65"/>
    </location>
</feature>
<feature type="compositionally biased region" description="Acidic residues" evidence="1">
    <location>
        <begin position="745"/>
        <end position="754"/>
    </location>
</feature>
<feature type="compositionally biased region" description="Low complexity" evidence="1">
    <location>
        <begin position="946"/>
        <end position="970"/>
    </location>
</feature>
<dbReference type="AlphaFoldDB" id="A0A0F4YEH4"/>
<proteinExistence type="predicted"/>
<dbReference type="InterPro" id="IPR011564">
    <property type="entry name" value="Telomer_end-bd_POT1/Cdc13"/>
</dbReference>
<dbReference type="GO" id="GO:0000781">
    <property type="term" value="C:chromosome, telomeric region"/>
    <property type="evidence" value="ECO:0007669"/>
    <property type="project" value="InterPro"/>
</dbReference>
<feature type="compositionally biased region" description="Basic and acidic residues" evidence="1">
    <location>
        <begin position="1"/>
        <end position="17"/>
    </location>
</feature>
<dbReference type="EMBL" id="LASV01000752">
    <property type="protein sequence ID" value="KKA16589.1"/>
    <property type="molecule type" value="Genomic_DNA"/>
</dbReference>
<evidence type="ECO:0000313" key="3">
    <source>
        <dbReference type="EMBL" id="KKA16589.1"/>
    </source>
</evidence>
<protein>
    <recommendedName>
        <fullName evidence="2">Telomeric single stranded DNA binding POT1/Cdc13 domain-containing protein</fullName>
    </recommendedName>
</protein>
<dbReference type="STRING" id="1408163.A0A0F4YEH4"/>
<dbReference type="CDD" id="cd04497">
    <property type="entry name" value="hPOT1_OB1_like"/>
    <property type="match status" value="1"/>
</dbReference>
<keyword evidence="4" id="KW-1185">Reference proteome</keyword>
<feature type="compositionally biased region" description="Basic and acidic residues" evidence="1">
    <location>
        <begin position="682"/>
        <end position="697"/>
    </location>
</feature>
<feature type="region of interest" description="Disordered" evidence="1">
    <location>
        <begin position="946"/>
        <end position="1010"/>
    </location>
</feature>
<dbReference type="Gene3D" id="2.40.50.140">
    <property type="entry name" value="Nucleic acid-binding proteins"/>
    <property type="match status" value="1"/>
</dbReference>
<feature type="domain" description="Telomeric single stranded DNA binding POT1/Cdc13" evidence="2">
    <location>
        <begin position="791"/>
        <end position="923"/>
    </location>
</feature>
<dbReference type="SUPFAM" id="SSF50249">
    <property type="entry name" value="Nucleic acid-binding proteins"/>
    <property type="match status" value="1"/>
</dbReference>
<dbReference type="SMART" id="SM00976">
    <property type="entry name" value="Telo_bind"/>
    <property type="match status" value="1"/>
</dbReference>
<feature type="compositionally biased region" description="Basic and acidic residues" evidence="1">
    <location>
        <begin position="719"/>
        <end position="734"/>
    </location>
</feature>
<dbReference type="OrthoDB" id="5363079at2759"/>